<dbReference type="EMBL" id="OW240916">
    <property type="protein sequence ID" value="CAH2296854.1"/>
    <property type="molecule type" value="Genomic_DNA"/>
</dbReference>
<gene>
    <name evidence="1" type="ORF">PECUL_23A017754</name>
</gene>
<reference evidence="1" key="1">
    <citation type="submission" date="2022-03" db="EMBL/GenBank/DDBJ databases">
        <authorList>
            <person name="Alioto T."/>
            <person name="Alioto T."/>
            <person name="Gomez Garrido J."/>
        </authorList>
    </citation>
    <scope>NUCLEOTIDE SEQUENCE</scope>
</reference>
<dbReference type="Proteomes" id="UP001295444">
    <property type="component" value="Chromosome 05"/>
</dbReference>
<organism evidence="1 2">
    <name type="scientific">Pelobates cultripes</name>
    <name type="common">Western spadefoot toad</name>
    <dbReference type="NCBI Taxonomy" id="61616"/>
    <lineage>
        <taxon>Eukaryota</taxon>
        <taxon>Metazoa</taxon>
        <taxon>Chordata</taxon>
        <taxon>Craniata</taxon>
        <taxon>Vertebrata</taxon>
        <taxon>Euteleostomi</taxon>
        <taxon>Amphibia</taxon>
        <taxon>Batrachia</taxon>
        <taxon>Anura</taxon>
        <taxon>Pelobatoidea</taxon>
        <taxon>Pelobatidae</taxon>
        <taxon>Pelobates</taxon>
    </lineage>
</organism>
<evidence type="ECO:0000313" key="1">
    <source>
        <dbReference type="EMBL" id="CAH2296854.1"/>
    </source>
</evidence>
<name>A0AAD1SBL3_PELCU</name>
<protein>
    <submittedName>
        <fullName evidence="1">Uncharacterized protein</fullName>
    </submittedName>
</protein>
<dbReference type="AlphaFoldDB" id="A0AAD1SBL3"/>
<evidence type="ECO:0000313" key="2">
    <source>
        <dbReference type="Proteomes" id="UP001295444"/>
    </source>
</evidence>
<accession>A0AAD1SBL3</accession>
<sequence>MAPSSMSLGDRHRVSDTISKGLEATMAVVGGCPESIDEPQTLNGCHKRFSQCTSCSRPTACIMPTSTPCCSCSRRLWTSNCSIKPQEKLLCLSHQVEDDMGREWFQYARSFCENDTRHDAVPPNSPEAATVQAVTPKVTFSHPTSTQQKTQRGLEPFTPLSSINFERTGILHQDDSAQLSYCSGLQGPGLDSDFGVSAGQYMLLGPELGLESPCTSYLRTATIAPCPGSLEWSGITMTPTIFVGPDIEGTPDKITTSQYFAANSTGYNQQVASH</sequence>
<keyword evidence="2" id="KW-1185">Reference proteome</keyword>
<proteinExistence type="predicted"/>